<dbReference type="EMBL" id="JAAMPC010000005">
    <property type="protein sequence ID" value="KAG2311365.1"/>
    <property type="molecule type" value="Genomic_DNA"/>
</dbReference>
<sequence length="143" mass="15458">MEFSLEEPATESLVAVVVTAETVERKEGTGASEPKNSPVRGDSSLGVERSKITVSDVKGVESSVKNVKGVQKLDTGDGINKKDSKLKETAAVGDVWSLFSPAKSGRLGNNELEELESDLMEEEELEQQVNEEAKVGKRRGRKP</sequence>
<gene>
    <name evidence="2" type="ORF">Bca52824_022922</name>
</gene>
<protein>
    <submittedName>
        <fullName evidence="2">Uncharacterized protein</fullName>
    </submittedName>
</protein>
<feature type="region of interest" description="Disordered" evidence="1">
    <location>
        <begin position="23"/>
        <end position="48"/>
    </location>
</feature>
<reference evidence="2 3" key="1">
    <citation type="submission" date="2020-02" db="EMBL/GenBank/DDBJ databases">
        <authorList>
            <person name="Ma Q."/>
            <person name="Huang Y."/>
            <person name="Song X."/>
            <person name="Pei D."/>
        </authorList>
    </citation>
    <scope>NUCLEOTIDE SEQUENCE [LARGE SCALE GENOMIC DNA]</scope>
    <source>
        <strain evidence="2">Sxm20200214</strain>
        <tissue evidence="2">Leaf</tissue>
    </source>
</reference>
<name>A0A8X8ASD9_BRACI</name>
<feature type="region of interest" description="Disordered" evidence="1">
    <location>
        <begin position="118"/>
        <end position="143"/>
    </location>
</feature>
<evidence type="ECO:0000313" key="2">
    <source>
        <dbReference type="EMBL" id="KAG2311365.1"/>
    </source>
</evidence>
<dbReference type="Proteomes" id="UP000886595">
    <property type="component" value="Unassembled WGS sequence"/>
</dbReference>
<comment type="caution">
    <text evidence="2">The sequence shown here is derived from an EMBL/GenBank/DDBJ whole genome shotgun (WGS) entry which is preliminary data.</text>
</comment>
<accession>A0A8X8ASD9</accession>
<evidence type="ECO:0000313" key="3">
    <source>
        <dbReference type="Proteomes" id="UP000886595"/>
    </source>
</evidence>
<organism evidence="2 3">
    <name type="scientific">Brassica carinata</name>
    <name type="common">Ethiopian mustard</name>
    <name type="synonym">Abyssinian cabbage</name>
    <dbReference type="NCBI Taxonomy" id="52824"/>
    <lineage>
        <taxon>Eukaryota</taxon>
        <taxon>Viridiplantae</taxon>
        <taxon>Streptophyta</taxon>
        <taxon>Embryophyta</taxon>
        <taxon>Tracheophyta</taxon>
        <taxon>Spermatophyta</taxon>
        <taxon>Magnoliopsida</taxon>
        <taxon>eudicotyledons</taxon>
        <taxon>Gunneridae</taxon>
        <taxon>Pentapetalae</taxon>
        <taxon>rosids</taxon>
        <taxon>malvids</taxon>
        <taxon>Brassicales</taxon>
        <taxon>Brassicaceae</taxon>
        <taxon>Brassiceae</taxon>
        <taxon>Brassica</taxon>
    </lineage>
</organism>
<dbReference type="AlphaFoldDB" id="A0A8X8ASD9"/>
<proteinExistence type="predicted"/>
<keyword evidence="3" id="KW-1185">Reference proteome</keyword>
<evidence type="ECO:0000256" key="1">
    <source>
        <dbReference type="SAM" id="MobiDB-lite"/>
    </source>
</evidence>